<feature type="domain" description="Mannitol dehydrogenase C-terminal" evidence="9">
    <location>
        <begin position="203"/>
        <end position="379"/>
    </location>
</feature>
<evidence type="ECO:0000256" key="2">
    <source>
        <dbReference type="ARBA" id="ARBA00012939"/>
    </source>
</evidence>
<evidence type="ECO:0000256" key="6">
    <source>
        <dbReference type="ARBA" id="ARBA00048615"/>
    </source>
</evidence>
<dbReference type="InterPro" id="IPR013131">
    <property type="entry name" value="Mannitol_DH_N"/>
</dbReference>
<name>A0A3A6PHA6_9BACL</name>
<dbReference type="SUPFAM" id="SSF48179">
    <property type="entry name" value="6-phosphogluconate dehydrogenase C-terminal domain-like"/>
    <property type="match status" value="1"/>
</dbReference>
<reference evidence="10 11" key="1">
    <citation type="submission" date="2018-09" db="EMBL/GenBank/DDBJ databases">
        <title>Paenibacillus aracenensis nov. sp. isolated from a cave in southern Spain.</title>
        <authorList>
            <person name="Jurado V."/>
            <person name="Gutierrez-Patricio S."/>
            <person name="Gonzalez-Pimentel J.L."/>
            <person name="Miller A.Z."/>
            <person name="Laiz L."/>
            <person name="Saiz-Jimenez C."/>
        </authorList>
    </citation>
    <scope>NUCLEOTIDE SEQUENCE [LARGE SCALE GENOMIC DNA]</scope>
    <source>
        <strain evidence="10 11">JCM 19203</strain>
    </source>
</reference>
<gene>
    <name evidence="7" type="primary">mtlD</name>
    <name evidence="10" type="ORF">D3P09_21390</name>
</gene>
<comment type="catalytic activity">
    <reaction evidence="6 7">
        <text>D-mannitol 1-phosphate + NAD(+) = beta-D-fructose 6-phosphate + NADH + H(+)</text>
        <dbReference type="Rhea" id="RHEA:19661"/>
        <dbReference type="ChEBI" id="CHEBI:15378"/>
        <dbReference type="ChEBI" id="CHEBI:57540"/>
        <dbReference type="ChEBI" id="CHEBI:57634"/>
        <dbReference type="ChEBI" id="CHEBI:57945"/>
        <dbReference type="ChEBI" id="CHEBI:61381"/>
        <dbReference type="EC" id="1.1.1.17"/>
    </reaction>
</comment>
<keyword evidence="4 7" id="KW-0560">Oxidoreductase</keyword>
<dbReference type="InterPro" id="IPR023028">
    <property type="entry name" value="Mannitol_1_phos_5_DH"/>
</dbReference>
<accession>A0A3A6PHA6</accession>
<dbReference type="RefSeq" id="WP_120113463.1">
    <property type="nucleotide sequence ID" value="NZ_QXQB01000005.1"/>
</dbReference>
<evidence type="ECO:0000259" key="9">
    <source>
        <dbReference type="Pfam" id="PF08125"/>
    </source>
</evidence>
<keyword evidence="11" id="KW-1185">Reference proteome</keyword>
<dbReference type="PANTHER" id="PTHR30524:SF0">
    <property type="entry name" value="ALTRONATE OXIDOREDUCTASE-RELATED"/>
    <property type="match status" value="1"/>
</dbReference>
<evidence type="ECO:0000256" key="1">
    <source>
        <dbReference type="ARBA" id="ARBA00006541"/>
    </source>
</evidence>
<comment type="similarity">
    <text evidence="1 7">Belongs to the mannitol dehydrogenase family.</text>
</comment>
<evidence type="ECO:0000256" key="3">
    <source>
        <dbReference type="ARBA" id="ARBA00016219"/>
    </source>
</evidence>
<evidence type="ECO:0000313" key="10">
    <source>
        <dbReference type="EMBL" id="RJX37539.1"/>
    </source>
</evidence>
<evidence type="ECO:0000256" key="7">
    <source>
        <dbReference type="HAMAP-Rule" id="MF_00196"/>
    </source>
</evidence>
<dbReference type="GO" id="GO:0005829">
    <property type="term" value="C:cytosol"/>
    <property type="evidence" value="ECO:0007669"/>
    <property type="project" value="TreeGrafter"/>
</dbReference>
<feature type="domain" description="Mannitol dehydrogenase N-terminal" evidence="8">
    <location>
        <begin position="1"/>
        <end position="194"/>
    </location>
</feature>
<dbReference type="InterPro" id="IPR013328">
    <property type="entry name" value="6PGD_dom2"/>
</dbReference>
<dbReference type="NCBIfam" id="NF002652">
    <property type="entry name" value="PRK02318.2-5"/>
    <property type="match status" value="1"/>
</dbReference>
<keyword evidence="5 7" id="KW-0520">NAD</keyword>
<dbReference type="GO" id="GO:0019592">
    <property type="term" value="P:mannitol catabolic process"/>
    <property type="evidence" value="ECO:0007669"/>
    <property type="project" value="TreeGrafter"/>
</dbReference>
<dbReference type="Pfam" id="PF08125">
    <property type="entry name" value="Mannitol_dh_C"/>
    <property type="match status" value="1"/>
</dbReference>
<dbReference type="PRINTS" id="PR00084">
    <property type="entry name" value="MTLDHDRGNASE"/>
</dbReference>
<dbReference type="InterPro" id="IPR036291">
    <property type="entry name" value="NAD(P)-bd_dom_sf"/>
</dbReference>
<dbReference type="HAMAP" id="MF_00196">
    <property type="entry name" value="Mannitol_dehydrog"/>
    <property type="match status" value="1"/>
</dbReference>
<evidence type="ECO:0000256" key="4">
    <source>
        <dbReference type="ARBA" id="ARBA00023002"/>
    </source>
</evidence>
<dbReference type="OrthoDB" id="271711at2"/>
<dbReference type="Gene3D" id="1.10.1040.10">
    <property type="entry name" value="N-(1-d-carboxylethyl)-l-norvaline Dehydrogenase, domain 2"/>
    <property type="match status" value="1"/>
</dbReference>
<dbReference type="Pfam" id="PF01232">
    <property type="entry name" value="Mannitol_dh"/>
    <property type="match status" value="1"/>
</dbReference>
<evidence type="ECO:0000256" key="5">
    <source>
        <dbReference type="ARBA" id="ARBA00023027"/>
    </source>
</evidence>
<dbReference type="EMBL" id="QXQB01000005">
    <property type="protein sequence ID" value="RJX37539.1"/>
    <property type="molecule type" value="Genomic_DNA"/>
</dbReference>
<evidence type="ECO:0000313" key="11">
    <source>
        <dbReference type="Proteomes" id="UP000267798"/>
    </source>
</evidence>
<dbReference type="NCBIfam" id="NF002647">
    <property type="entry name" value="PRK02318.1-3"/>
    <property type="match status" value="1"/>
</dbReference>
<dbReference type="NCBIfam" id="NF002646">
    <property type="entry name" value="PRK02318.1-2"/>
    <property type="match status" value="1"/>
</dbReference>
<dbReference type="Gene3D" id="3.40.50.720">
    <property type="entry name" value="NAD(P)-binding Rossmann-like Domain"/>
    <property type="match status" value="1"/>
</dbReference>
<comment type="caution">
    <text evidence="7">Lacks conserved residue(s) required for the propagation of feature annotation.</text>
</comment>
<comment type="caution">
    <text evidence="10">The sequence shown here is derived from an EMBL/GenBank/DDBJ whole genome shotgun (WGS) entry which is preliminary data.</text>
</comment>
<protein>
    <recommendedName>
        <fullName evidence="3 7">Mannitol-1-phosphate 5-dehydrogenase</fullName>
        <ecNumber evidence="2 7">1.1.1.17</ecNumber>
    </recommendedName>
</protein>
<dbReference type="AlphaFoldDB" id="A0A3A6PHA6"/>
<dbReference type="NCBIfam" id="NF002649">
    <property type="entry name" value="PRK02318.2-1"/>
    <property type="match status" value="1"/>
</dbReference>
<dbReference type="PANTHER" id="PTHR30524">
    <property type="entry name" value="MANNITOL-1-PHOSPHATE 5-DEHYDROGENASE"/>
    <property type="match status" value="1"/>
</dbReference>
<dbReference type="InterPro" id="IPR008927">
    <property type="entry name" value="6-PGluconate_DH-like_C_sf"/>
</dbReference>
<dbReference type="EC" id="1.1.1.17" evidence="2 7"/>
<dbReference type="GO" id="GO:0008926">
    <property type="term" value="F:mannitol-1-phosphate 5-dehydrogenase activity"/>
    <property type="evidence" value="ECO:0007669"/>
    <property type="project" value="UniProtKB-UniRule"/>
</dbReference>
<dbReference type="Proteomes" id="UP000267798">
    <property type="component" value="Unassembled WGS sequence"/>
</dbReference>
<organism evidence="10 11">
    <name type="scientific">Paenibacillus pinisoli</name>
    <dbReference type="NCBI Taxonomy" id="1276110"/>
    <lineage>
        <taxon>Bacteria</taxon>
        <taxon>Bacillati</taxon>
        <taxon>Bacillota</taxon>
        <taxon>Bacilli</taxon>
        <taxon>Bacillales</taxon>
        <taxon>Paenibacillaceae</taxon>
        <taxon>Paenibacillus</taxon>
    </lineage>
</organism>
<dbReference type="InterPro" id="IPR013118">
    <property type="entry name" value="Mannitol_DH_C"/>
</dbReference>
<dbReference type="SUPFAM" id="SSF51735">
    <property type="entry name" value="NAD(P)-binding Rossmann-fold domains"/>
    <property type="match status" value="1"/>
</dbReference>
<proteinExistence type="inferred from homology"/>
<evidence type="ECO:0000259" key="8">
    <source>
        <dbReference type="Pfam" id="PF01232"/>
    </source>
</evidence>
<dbReference type="InterPro" id="IPR000669">
    <property type="entry name" value="Mannitol_DH"/>
</dbReference>
<sequence>MKAVHFGGGNIGRGFIGLLLSQSGYEVTFVDVDQELVRLLQERKQYSVVYAGDQQQTFTVDHVTAIHGSDQSRVAEAIASADLVTTAVGVNVLQHIAGTIAAGIASRLEQGGSPLVIIACENAIGGSTQLQSLVYGHLTEQQQAEASRMAFFPDAAVDRIVPLQQHEDRLKVLVEPYYEWVVDRSSLPYNHIEIPGVHYADQLLPYIERKLFTVNTGHCCAAYHGYLRGFDTIQEVMKQPSIVAQVEGALRETGSALIAQYGFNAEEHARYIQKILERFRNPHLTDEVVRVGRSPIRKLSPNDRLVRPALAAFERGIETPYLARAMAAALLFDYQDDPEAVQIQQALSRDGISSAVTKFTALAENHPLHAAVREAYETLKTERSDRV</sequence>